<dbReference type="PANTHER" id="PTHR33908:SF11">
    <property type="entry name" value="MEMBRANE PROTEIN"/>
    <property type="match status" value="1"/>
</dbReference>
<dbReference type="EMBL" id="AP023359">
    <property type="protein sequence ID" value="BCJ67236.1"/>
    <property type="molecule type" value="Genomic_DNA"/>
</dbReference>
<name>A0A810N1J0_9ACTN</name>
<feature type="region of interest" description="Disordered" evidence="8">
    <location>
        <begin position="1"/>
        <end position="20"/>
    </location>
</feature>
<dbReference type="PANTHER" id="PTHR33908">
    <property type="entry name" value="MANNOSYLTRANSFERASE YKCB-RELATED"/>
    <property type="match status" value="1"/>
</dbReference>
<sequence length="540" mass="57828">MAHPDVLRPPVPAAPAARPPRPAATTIAFAVIVVVALAYRTGLVVVDIPPANSDEATAGLAALHIGQGRHWPVFFYGQHYMGTLHSYLAAPAVQLFGTQWWALRIPALAVYVVFLVLVFHLTKRLYTPWFAVFVAGLLAFGSDRIVKNQIIGAGGYSEIAAATAAVMLVAVVLTMRRATAKPLGYLLWGGLAGFIAWTHWLGLPYVAVSAALLAVLTRRDLRVRAAALAAVGFLAGCAPLLWHFVFSGRNPLSVLLSVSGAEQPASWPDRVHGAVVLGLPLGSGLCAPGDCRPWQLWWGPAYLVLLGVAVFLSVRAARRAEGVRRARAAGRTALAAGGALTLAAYLVSSSAASTPIESARYLHYGLLSLPAVLWPAWRCATTLVRRPTAGRPGTRVLAAAGLALLVAFTANAAVASGQLVAHRDVYARKAADERTLVAYLRDRRLHHVYSEYWTCNRLNYVTAEDVRCAVLGDDLRPGHDRYLPYRAAVGRADRVAYVLPAGGPADDRLARFADSSAHPVTVEQVAGYRVYEFAGRVEPT</sequence>
<evidence type="ECO:0000256" key="6">
    <source>
        <dbReference type="ARBA" id="ARBA00022989"/>
    </source>
</evidence>
<evidence type="ECO:0000256" key="1">
    <source>
        <dbReference type="ARBA" id="ARBA00004651"/>
    </source>
</evidence>
<dbReference type="RefSeq" id="WP_212816590.1">
    <property type="nucleotide sequence ID" value="NZ_AP023359.1"/>
</dbReference>
<evidence type="ECO:0000256" key="7">
    <source>
        <dbReference type="ARBA" id="ARBA00023136"/>
    </source>
</evidence>
<feature type="transmembrane region" description="Helical" evidence="9">
    <location>
        <begin position="225"/>
        <end position="245"/>
    </location>
</feature>
<feature type="transmembrane region" description="Helical" evidence="9">
    <location>
        <begin position="101"/>
        <end position="119"/>
    </location>
</feature>
<feature type="transmembrane region" description="Helical" evidence="9">
    <location>
        <begin position="185"/>
        <end position="213"/>
    </location>
</feature>
<feature type="transmembrane region" description="Helical" evidence="9">
    <location>
        <begin position="297"/>
        <end position="317"/>
    </location>
</feature>
<reference evidence="10" key="1">
    <citation type="submission" date="2020-08" db="EMBL/GenBank/DDBJ databases">
        <title>Whole genome shotgun sequence of Polymorphospora rubra NBRC 101157.</title>
        <authorList>
            <person name="Komaki H."/>
            <person name="Tamura T."/>
        </authorList>
    </citation>
    <scope>NUCLEOTIDE SEQUENCE</scope>
    <source>
        <strain evidence="10">NBRC 101157</strain>
    </source>
</reference>
<feature type="transmembrane region" description="Helical" evidence="9">
    <location>
        <begin position="329"/>
        <end position="349"/>
    </location>
</feature>
<evidence type="ECO:0000256" key="8">
    <source>
        <dbReference type="SAM" id="MobiDB-lite"/>
    </source>
</evidence>
<gene>
    <name evidence="10" type="ORF">Prubr_42570</name>
</gene>
<feature type="transmembrane region" description="Helical" evidence="9">
    <location>
        <begin position="20"/>
        <end position="39"/>
    </location>
</feature>
<keyword evidence="5 9" id="KW-0812">Transmembrane</keyword>
<keyword evidence="4" id="KW-0808">Transferase</keyword>
<dbReference type="AlphaFoldDB" id="A0A810N1J0"/>
<evidence type="ECO:0000256" key="9">
    <source>
        <dbReference type="SAM" id="Phobius"/>
    </source>
</evidence>
<feature type="compositionally biased region" description="Pro residues" evidence="8">
    <location>
        <begin position="7"/>
        <end position="20"/>
    </location>
</feature>
<protein>
    <recommendedName>
        <fullName evidence="12">Glycosyltransferase RgtA/B/C/D-like domain-containing protein</fullName>
    </recommendedName>
</protein>
<dbReference type="GO" id="GO:0005886">
    <property type="term" value="C:plasma membrane"/>
    <property type="evidence" value="ECO:0007669"/>
    <property type="project" value="UniProtKB-SubCell"/>
</dbReference>
<comment type="subcellular location">
    <subcellularLocation>
        <location evidence="1">Cell membrane</location>
        <topology evidence="1">Multi-pass membrane protein</topology>
    </subcellularLocation>
</comment>
<evidence type="ECO:0000313" key="10">
    <source>
        <dbReference type="EMBL" id="BCJ67236.1"/>
    </source>
</evidence>
<keyword evidence="11" id="KW-1185">Reference proteome</keyword>
<accession>A0A810N1J0</accession>
<feature type="transmembrane region" description="Helical" evidence="9">
    <location>
        <begin position="396"/>
        <end position="414"/>
    </location>
</feature>
<keyword evidence="7 9" id="KW-0472">Membrane</keyword>
<dbReference type="GO" id="GO:0009103">
    <property type="term" value="P:lipopolysaccharide biosynthetic process"/>
    <property type="evidence" value="ECO:0007669"/>
    <property type="project" value="UniProtKB-ARBA"/>
</dbReference>
<dbReference type="InterPro" id="IPR050297">
    <property type="entry name" value="LipidA_mod_glycosyltrf_83"/>
</dbReference>
<evidence type="ECO:0000256" key="4">
    <source>
        <dbReference type="ARBA" id="ARBA00022679"/>
    </source>
</evidence>
<dbReference type="Proteomes" id="UP000680866">
    <property type="component" value="Chromosome"/>
</dbReference>
<dbReference type="GO" id="GO:0016763">
    <property type="term" value="F:pentosyltransferase activity"/>
    <property type="evidence" value="ECO:0007669"/>
    <property type="project" value="TreeGrafter"/>
</dbReference>
<evidence type="ECO:0000256" key="2">
    <source>
        <dbReference type="ARBA" id="ARBA00022475"/>
    </source>
</evidence>
<evidence type="ECO:0000256" key="5">
    <source>
        <dbReference type="ARBA" id="ARBA00022692"/>
    </source>
</evidence>
<proteinExistence type="predicted"/>
<keyword evidence="2" id="KW-1003">Cell membrane</keyword>
<evidence type="ECO:0000313" key="11">
    <source>
        <dbReference type="Proteomes" id="UP000680866"/>
    </source>
</evidence>
<evidence type="ECO:0000256" key="3">
    <source>
        <dbReference type="ARBA" id="ARBA00022676"/>
    </source>
</evidence>
<evidence type="ECO:0008006" key="12">
    <source>
        <dbReference type="Google" id="ProtNLM"/>
    </source>
</evidence>
<organism evidence="10 11">
    <name type="scientific">Polymorphospora rubra</name>
    <dbReference type="NCBI Taxonomy" id="338584"/>
    <lineage>
        <taxon>Bacteria</taxon>
        <taxon>Bacillati</taxon>
        <taxon>Actinomycetota</taxon>
        <taxon>Actinomycetes</taxon>
        <taxon>Micromonosporales</taxon>
        <taxon>Micromonosporaceae</taxon>
        <taxon>Polymorphospora</taxon>
    </lineage>
</organism>
<feature type="transmembrane region" description="Helical" evidence="9">
    <location>
        <begin position="153"/>
        <end position="173"/>
    </location>
</feature>
<keyword evidence="3" id="KW-0328">Glycosyltransferase</keyword>
<keyword evidence="6 9" id="KW-1133">Transmembrane helix</keyword>
<feature type="transmembrane region" description="Helical" evidence="9">
    <location>
        <begin position="125"/>
        <end position="141"/>
    </location>
</feature>
<dbReference type="KEGG" id="pry:Prubr_42570"/>